<dbReference type="Proteomes" id="UP000276901">
    <property type="component" value="Unassembled WGS sequence"/>
</dbReference>
<evidence type="ECO:0000256" key="9">
    <source>
        <dbReference type="NCBIfam" id="TIGR00152"/>
    </source>
</evidence>
<evidence type="ECO:0000256" key="7">
    <source>
        <dbReference type="ARBA" id="ARBA00022993"/>
    </source>
</evidence>
<keyword evidence="12" id="KW-1185">Reference proteome</keyword>
<dbReference type="GO" id="GO:0004140">
    <property type="term" value="F:dephospho-CoA kinase activity"/>
    <property type="evidence" value="ECO:0007669"/>
    <property type="project" value="UniProtKB-UniRule"/>
</dbReference>
<keyword evidence="4 8" id="KW-0547">Nucleotide-binding</keyword>
<evidence type="ECO:0000256" key="2">
    <source>
        <dbReference type="ARBA" id="ARBA00022490"/>
    </source>
</evidence>
<evidence type="ECO:0000313" key="13">
    <source>
        <dbReference type="Proteomes" id="UP000502287"/>
    </source>
</evidence>
<accession>A0AAE6X728</accession>
<comment type="function">
    <text evidence="8">Catalyzes the phosphorylation of the 3'-hydroxyl group of dephosphocoenzyme A to form coenzyme A.</text>
</comment>
<dbReference type="GO" id="GO:0005524">
    <property type="term" value="F:ATP binding"/>
    <property type="evidence" value="ECO:0007669"/>
    <property type="project" value="UniProtKB-UniRule"/>
</dbReference>
<dbReference type="Gene3D" id="3.40.50.300">
    <property type="entry name" value="P-loop containing nucleotide triphosphate hydrolases"/>
    <property type="match status" value="1"/>
</dbReference>
<dbReference type="PANTHER" id="PTHR10695:SF46">
    <property type="entry name" value="BIFUNCTIONAL COENZYME A SYNTHASE-RELATED"/>
    <property type="match status" value="1"/>
</dbReference>
<gene>
    <name evidence="8" type="primary">coaE</name>
    <name evidence="10" type="ORF">A4G17_05645</name>
    <name evidence="11" type="ORF">EDC49_1041</name>
</gene>
<dbReference type="Proteomes" id="UP000502287">
    <property type="component" value="Chromosome"/>
</dbReference>
<comment type="catalytic activity">
    <reaction evidence="8">
        <text>3'-dephospho-CoA + ATP = ADP + CoA + H(+)</text>
        <dbReference type="Rhea" id="RHEA:18245"/>
        <dbReference type="ChEBI" id="CHEBI:15378"/>
        <dbReference type="ChEBI" id="CHEBI:30616"/>
        <dbReference type="ChEBI" id="CHEBI:57287"/>
        <dbReference type="ChEBI" id="CHEBI:57328"/>
        <dbReference type="ChEBI" id="CHEBI:456216"/>
        <dbReference type="EC" id="2.7.1.24"/>
    </reaction>
</comment>
<dbReference type="PRINTS" id="PR00988">
    <property type="entry name" value="URIDINKINASE"/>
</dbReference>
<dbReference type="EC" id="2.7.1.24" evidence="8 9"/>
<reference evidence="11 12" key="2">
    <citation type="submission" date="2018-11" db="EMBL/GenBank/DDBJ databases">
        <title>Genomic Encyclopedia of Type Strains, Phase IV (KMG-IV): sequencing the most valuable type-strain genomes for metagenomic binning, comparative biology and taxonomic classification.</title>
        <authorList>
            <person name="Goeker M."/>
        </authorList>
    </citation>
    <scope>NUCLEOTIDE SEQUENCE [LARGE SCALE GENOMIC DNA]</scope>
    <source>
        <strain evidence="11 12">DSM 25797</strain>
    </source>
</reference>
<evidence type="ECO:0000256" key="4">
    <source>
        <dbReference type="ARBA" id="ARBA00022741"/>
    </source>
</evidence>
<dbReference type="FunFam" id="3.40.50.300:FF:000518">
    <property type="entry name" value="Dephospho-CoA kinase"/>
    <property type="match status" value="1"/>
</dbReference>
<dbReference type="EMBL" id="CP015029">
    <property type="protein sequence ID" value="QIM65828.1"/>
    <property type="molecule type" value="Genomic_DNA"/>
</dbReference>
<dbReference type="KEGG" id="fcl:A4G17_05645"/>
<evidence type="ECO:0000256" key="8">
    <source>
        <dbReference type="HAMAP-Rule" id="MF_00376"/>
    </source>
</evidence>
<dbReference type="InterPro" id="IPR027417">
    <property type="entry name" value="P-loop_NTPase"/>
</dbReference>
<dbReference type="PROSITE" id="PS51219">
    <property type="entry name" value="DPCK"/>
    <property type="match status" value="1"/>
</dbReference>
<evidence type="ECO:0000313" key="12">
    <source>
        <dbReference type="Proteomes" id="UP000276901"/>
    </source>
</evidence>
<dbReference type="AlphaFoldDB" id="A0AAE6X728"/>
<keyword evidence="6 8" id="KW-0067">ATP-binding</keyword>
<reference evidence="10 13" key="1">
    <citation type="submission" date="2016-03" db="EMBL/GenBank/DDBJ databases">
        <authorList>
            <person name="Hansen M.J."/>
            <person name="Bojesen A.M."/>
            <person name="Planet P."/>
        </authorList>
    </citation>
    <scope>NUCLEOTIDE SEQUENCE [LARGE SCALE GENOMIC DNA]</scope>
    <source>
        <strain evidence="10 13">HPA 21</strain>
    </source>
</reference>
<dbReference type="Pfam" id="PF01121">
    <property type="entry name" value="CoaE"/>
    <property type="match status" value="1"/>
</dbReference>
<sequence length="216" mass="24257">MPYIIGLTGGIGSGKSTIADLFSELGVPTIDADVVARQVVEKGSPLLAQIADHFGSSILTDGGELNRPTLRERIFQSETEKNWLNNLLHPAIRREMLQQLAQISAPYVLWVVPLLIENQLTEFCDRVLVVDVSPEVQLARATRRDQSKIEVIKNIMAAQVDRQTRLTFADDVIENNLPLNENLSQLKQQVAMLHQRYLHLSQTKGNENDNRKLPDL</sequence>
<name>A0AAE6X728_9PAST</name>
<dbReference type="InterPro" id="IPR001977">
    <property type="entry name" value="Depp_CoAkinase"/>
</dbReference>
<keyword evidence="5 8" id="KW-0418">Kinase</keyword>
<dbReference type="SUPFAM" id="SSF52540">
    <property type="entry name" value="P-loop containing nucleoside triphosphate hydrolases"/>
    <property type="match status" value="1"/>
</dbReference>
<dbReference type="HAMAP" id="MF_00376">
    <property type="entry name" value="Dephospho_CoA_kinase"/>
    <property type="match status" value="1"/>
</dbReference>
<dbReference type="CDD" id="cd02022">
    <property type="entry name" value="DPCK"/>
    <property type="match status" value="1"/>
</dbReference>
<dbReference type="EMBL" id="RKQT01000001">
    <property type="protein sequence ID" value="RPE96645.1"/>
    <property type="molecule type" value="Genomic_DNA"/>
</dbReference>
<evidence type="ECO:0000256" key="3">
    <source>
        <dbReference type="ARBA" id="ARBA00022679"/>
    </source>
</evidence>
<evidence type="ECO:0000256" key="1">
    <source>
        <dbReference type="ARBA" id="ARBA00009018"/>
    </source>
</evidence>
<comment type="pathway">
    <text evidence="8">Cofactor biosynthesis; coenzyme A biosynthesis; CoA from (R)-pantothenate: step 5/5.</text>
</comment>
<dbReference type="NCBIfam" id="TIGR00152">
    <property type="entry name" value="dephospho-CoA kinase"/>
    <property type="match status" value="1"/>
</dbReference>
<dbReference type="PANTHER" id="PTHR10695">
    <property type="entry name" value="DEPHOSPHO-COA KINASE-RELATED"/>
    <property type="match status" value="1"/>
</dbReference>
<protein>
    <recommendedName>
        <fullName evidence="8 9">Dephospho-CoA kinase</fullName>
        <ecNumber evidence="8 9">2.7.1.24</ecNumber>
    </recommendedName>
    <alternativeName>
        <fullName evidence="8">Dephosphocoenzyme A kinase</fullName>
    </alternativeName>
</protein>
<keyword evidence="7 8" id="KW-0173">Coenzyme A biosynthesis</keyword>
<proteinExistence type="inferred from homology"/>
<evidence type="ECO:0000256" key="5">
    <source>
        <dbReference type="ARBA" id="ARBA00022777"/>
    </source>
</evidence>
<dbReference type="GO" id="GO:0015937">
    <property type="term" value="P:coenzyme A biosynthetic process"/>
    <property type="evidence" value="ECO:0007669"/>
    <property type="project" value="UniProtKB-UniRule"/>
</dbReference>
<evidence type="ECO:0000313" key="10">
    <source>
        <dbReference type="EMBL" id="QIM65828.1"/>
    </source>
</evidence>
<organism evidence="10 13">
    <name type="scientific">Frederiksenia canicola</name>
    <dbReference type="NCBI Taxonomy" id="123824"/>
    <lineage>
        <taxon>Bacteria</taxon>
        <taxon>Pseudomonadati</taxon>
        <taxon>Pseudomonadota</taxon>
        <taxon>Gammaproteobacteria</taxon>
        <taxon>Pasteurellales</taxon>
        <taxon>Pasteurellaceae</taxon>
        <taxon>Frederiksenia</taxon>
    </lineage>
</organism>
<keyword evidence="2 8" id="KW-0963">Cytoplasm</keyword>
<evidence type="ECO:0000256" key="6">
    <source>
        <dbReference type="ARBA" id="ARBA00022840"/>
    </source>
</evidence>
<dbReference type="GO" id="GO:0005737">
    <property type="term" value="C:cytoplasm"/>
    <property type="evidence" value="ECO:0007669"/>
    <property type="project" value="UniProtKB-SubCell"/>
</dbReference>
<comment type="similarity">
    <text evidence="1 8">Belongs to the CoaE family.</text>
</comment>
<comment type="subcellular location">
    <subcellularLocation>
        <location evidence="8">Cytoplasm</location>
    </subcellularLocation>
</comment>
<keyword evidence="3 8" id="KW-0808">Transferase</keyword>
<evidence type="ECO:0000313" key="11">
    <source>
        <dbReference type="EMBL" id="RPE96645.1"/>
    </source>
</evidence>
<feature type="binding site" evidence="8">
    <location>
        <begin position="12"/>
        <end position="17"/>
    </location>
    <ligand>
        <name>ATP</name>
        <dbReference type="ChEBI" id="CHEBI:30616"/>
    </ligand>
</feature>
<dbReference type="RefSeq" id="WP_123956574.1">
    <property type="nucleotide sequence ID" value="NZ_CP015029.1"/>
</dbReference>